<evidence type="ECO:0000313" key="5">
    <source>
        <dbReference type="Proteomes" id="UP000441399"/>
    </source>
</evidence>
<dbReference type="Gene3D" id="3.40.50.1820">
    <property type="entry name" value="alpha/beta hydrolase"/>
    <property type="match status" value="1"/>
</dbReference>
<sequence>MMKKISFLAISLCLLFSISGCKTEINFAIPGHPLLFSDEPEYSKTDYPIVLVHGLYGFDDIFGLQYFYQIPTVLRNGGAEVYIAEVSGTTKPEQRGEQLIKQLDEFAAISGKPKFNLFGHSLGAPTIRYVAATRPDLVASVTSVAGANFGSDVADAKALDIPPVALIIGLMGNVLGHVIDIVSQNNFEQNILDTLESMSTEGIVEFNGKYPDGLPSAPCGTDGDEVVINAISNEPIRYYSWGGNAQTTNKLDPLDLLHAVVTKAIDGDDDDGIVPRCSMQLGHVIRDDYKMNHLDHMNWFLGLKAKDAPYPPALYRAQANRLKTLGL</sequence>
<dbReference type="InterPro" id="IPR029058">
    <property type="entry name" value="AB_hydrolase_fold"/>
</dbReference>
<dbReference type="GO" id="GO:0004806">
    <property type="term" value="F:triacylglycerol lipase activity"/>
    <property type="evidence" value="ECO:0007669"/>
    <property type="project" value="UniProtKB-EC"/>
</dbReference>
<accession>A0A5S9NV10</accession>
<keyword evidence="3" id="KW-0378">Hydrolase</keyword>
<evidence type="ECO:0000259" key="2">
    <source>
        <dbReference type="Pfam" id="PF00561"/>
    </source>
</evidence>
<dbReference type="PROSITE" id="PS51257">
    <property type="entry name" value="PROKAR_LIPOPROTEIN"/>
    <property type="match status" value="1"/>
</dbReference>
<name>A0A5S9NV10_9GAMM</name>
<reference evidence="3 5" key="1">
    <citation type="submission" date="2019-11" db="EMBL/GenBank/DDBJ databases">
        <authorList>
            <person name="Holert J."/>
        </authorList>
    </citation>
    <scope>NUCLEOTIDE SEQUENCE [LARGE SCALE GENOMIC DNA]</scope>
    <source>
        <strain evidence="3">SB11_3</strain>
    </source>
</reference>
<proteinExistence type="predicted"/>
<keyword evidence="1" id="KW-0732">Signal</keyword>
<dbReference type="EMBL" id="CACSIO010000003">
    <property type="protein sequence ID" value="CAA0094560.1"/>
    <property type="molecule type" value="Genomic_DNA"/>
</dbReference>
<evidence type="ECO:0000313" key="4">
    <source>
        <dbReference type="EMBL" id="CAA0109909.1"/>
    </source>
</evidence>
<dbReference type="AlphaFoldDB" id="A0A5S9NV10"/>
<feature type="signal peptide" evidence="1">
    <location>
        <begin position="1"/>
        <end position="23"/>
    </location>
</feature>
<dbReference type="SUPFAM" id="SSF53474">
    <property type="entry name" value="alpha/beta-Hydrolases"/>
    <property type="match status" value="1"/>
</dbReference>
<dbReference type="OrthoDB" id="2004167at2"/>
<feature type="chain" id="PRO_5033499093" evidence="1">
    <location>
        <begin position="24"/>
        <end position="327"/>
    </location>
</feature>
<keyword evidence="5" id="KW-1185">Reference proteome</keyword>
<evidence type="ECO:0000256" key="1">
    <source>
        <dbReference type="SAM" id="SignalP"/>
    </source>
</evidence>
<dbReference type="Proteomes" id="UP000441399">
    <property type="component" value="Unassembled WGS sequence"/>
</dbReference>
<dbReference type="EC" id="3.1.1.3" evidence="3"/>
<dbReference type="EMBL" id="CACSIO010000012">
    <property type="protein sequence ID" value="CAA0109909.1"/>
    <property type="molecule type" value="Genomic_DNA"/>
</dbReference>
<gene>
    <name evidence="3" type="primary">lip_3</name>
    <name evidence="4" type="synonym">lip_1</name>
    <name evidence="4" type="ORF">OPDIPICF_01513</name>
    <name evidence="3" type="ORF">OPDIPICF_03982</name>
</gene>
<dbReference type="Pfam" id="PF00561">
    <property type="entry name" value="Abhydrolase_1"/>
    <property type="match status" value="1"/>
</dbReference>
<protein>
    <submittedName>
        <fullName evidence="3">Triacylglycerol lipase</fullName>
        <ecNumber evidence="3">3.1.1.3</ecNumber>
    </submittedName>
</protein>
<evidence type="ECO:0000313" key="3">
    <source>
        <dbReference type="EMBL" id="CAA0094560.1"/>
    </source>
</evidence>
<organism evidence="3 5">
    <name type="scientific">BD1-7 clade bacterium</name>
    <dbReference type="NCBI Taxonomy" id="2029982"/>
    <lineage>
        <taxon>Bacteria</taxon>
        <taxon>Pseudomonadati</taxon>
        <taxon>Pseudomonadota</taxon>
        <taxon>Gammaproteobacteria</taxon>
        <taxon>Cellvibrionales</taxon>
        <taxon>Spongiibacteraceae</taxon>
        <taxon>BD1-7 clade</taxon>
    </lineage>
</organism>
<feature type="domain" description="AB hydrolase-1" evidence="2">
    <location>
        <begin position="47"/>
        <end position="146"/>
    </location>
</feature>
<dbReference type="InterPro" id="IPR000073">
    <property type="entry name" value="AB_hydrolase_1"/>
</dbReference>